<protein>
    <recommendedName>
        <fullName evidence="4">Secreted protein</fullName>
    </recommendedName>
</protein>
<evidence type="ECO:0000256" key="1">
    <source>
        <dbReference type="SAM" id="MobiDB-lite"/>
    </source>
</evidence>
<accession>A0AAV7RKF5</accession>
<evidence type="ECO:0000313" key="3">
    <source>
        <dbReference type="Proteomes" id="UP001066276"/>
    </source>
</evidence>
<feature type="region of interest" description="Disordered" evidence="1">
    <location>
        <begin position="67"/>
        <end position="92"/>
    </location>
</feature>
<dbReference type="AlphaFoldDB" id="A0AAV7RKF5"/>
<feature type="compositionally biased region" description="Basic and acidic residues" evidence="1">
    <location>
        <begin position="72"/>
        <end position="89"/>
    </location>
</feature>
<organism evidence="2 3">
    <name type="scientific">Pleurodeles waltl</name>
    <name type="common">Iberian ribbed newt</name>
    <dbReference type="NCBI Taxonomy" id="8319"/>
    <lineage>
        <taxon>Eukaryota</taxon>
        <taxon>Metazoa</taxon>
        <taxon>Chordata</taxon>
        <taxon>Craniata</taxon>
        <taxon>Vertebrata</taxon>
        <taxon>Euteleostomi</taxon>
        <taxon>Amphibia</taxon>
        <taxon>Batrachia</taxon>
        <taxon>Caudata</taxon>
        <taxon>Salamandroidea</taxon>
        <taxon>Salamandridae</taxon>
        <taxon>Pleurodelinae</taxon>
        <taxon>Pleurodeles</taxon>
    </lineage>
</organism>
<evidence type="ECO:0008006" key="4">
    <source>
        <dbReference type="Google" id="ProtNLM"/>
    </source>
</evidence>
<evidence type="ECO:0000313" key="2">
    <source>
        <dbReference type="EMBL" id="KAJ1152096.1"/>
    </source>
</evidence>
<dbReference type="EMBL" id="JANPWB010000009">
    <property type="protein sequence ID" value="KAJ1152096.1"/>
    <property type="molecule type" value="Genomic_DNA"/>
</dbReference>
<gene>
    <name evidence="2" type="ORF">NDU88_004873</name>
</gene>
<comment type="caution">
    <text evidence="2">The sequence shown here is derived from an EMBL/GenBank/DDBJ whole genome shotgun (WGS) entry which is preliminary data.</text>
</comment>
<reference evidence="2" key="1">
    <citation type="journal article" date="2022" name="bioRxiv">
        <title>Sequencing and chromosome-scale assembly of the giantPleurodeles waltlgenome.</title>
        <authorList>
            <person name="Brown T."/>
            <person name="Elewa A."/>
            <person name="Iarovenko S."/>
            <person name="Subramanian E."/>
            <person name="Araus A.J."/>
            <person name="Petzold A."/>
            <person name="Susuki M."/>
            <person name="Suzuki K.-i.T."/>
            <person name="Hayashi T."/>
            <person name="Toyoda A."/>
            <person name="Oliveira C."/>
            <person name="Osipova E."/>
            <person name="Leigh N.D."/>
            <person name="Simon A."/>
            <person name="Yun M.H."/>
        </authorList>
    </citation>
    <scope>NUCLEOTIDE SEQUENCE</scope>
    <source>
        <strain evidence="2">20211129_DDA</strain>
        <tissue evidence="2">Liver</tissue>
    </source>
</reference>
<keyword evidence="3" id="KW-1185">Reference proteome</keyword>
<proteinExistence type="predicted"/>
<name>A0AAV7RKF5_PLEWA</name>
<dbReference type="Proteomes" id="UP001066276">
    <property type="component" value="Chromosome 5"/>
</dbReference>
<sequence>MVSHRPPPCIMKVGPRCSLNQAAGFLLICMHWGTGWRSLFFFSSRNAQVEDDVAGNQVSCNHNATESVGPYKSDDEHHTSTAHFTDRRASMTTPARQVGTLVASVV</sequence>